<keyword evidence="4" id="KW-0963">Cytoplasm</keyword>
<keyword evidence="8" id="KW-0539">Nucleus</keyword>
<dbReference type="EMBL" id="HG937693">
    <property type="protein sequence ID" value="CDP34565.1"/>
    <property type="molecule type" value="Genomic_DNA"/>
</dbReference>
<dbReference type="AlphaFoldDB" id="A0A060T0C2"/>
<proteinExistence type="inferred from homology"/>
<evidence type="ECO:0000313" key="10">
    <source>
        <dbReference type="EMBL" id="CDP34565.1"/>
    </source>
</evidence>
<feature type="region of interest" description="Disordered" evidence="9">
    <location>
        <begin position="234"/>
        <end position="256"/>
    </location>
</feature>
<sequence length="256" mass="27991">MQATPTPADKVLKRAQIAKMTRNLKSRLQLASFKTKRGWQNLTLETIEPRILQELQQKQRLTANLKRKETANGTTNDTNGAKEKLSRPSVTTHVTSPPALTPSKRVRHNVTSSSPQYTSPQTPRTRDLQSSPPDPPRTPSPQSERGADLLMYLATSPSPAPKKIHHTPGATPVRTPQVNFQDYLITTADNRVCPLGWGLRLLPAAIRSFSAGSPATCASVTDSLAPIFKSDRDPCAAQECNDSSKDTAYKSNPSKS</sequence>
<dbReference type="InterPro" id="IPR013734">
    <property type="entry name" value="TF_Nrm1/Whi5"/>
</dbReference>
<reference evidence="10" key="2">
    <citation type="submission" date="2014-06" db="EMBL/GenBank/DDBJ databases">
        <title>The complete genome of Blastobotrys (Arxula) adeninivorans LS3 - a yeast of biotechnological interest.</title>
        <authorList>
            <person name="Kunze G."/>
            <person name="Gaillardin C."/>
            <person name="Czernicka M."/>
            <person name="Durrens P."/>
            <person name="Martin T."/>
            <person name="Boer E."/>
            <person name="Gabaldon T."/>
            <person name="Cruz J."/>
            <person name="Talla E."/>
            <person name="Marck C."/>
            <person name="Goffeau A."/>
            <person name="Barbe V."/>
            <person name="Baret P."/>
            <person name="Baronian K."/>
            <person name="Beier S."/>
            <person name="Bleykasten C."/>
            <person name="Bode R."/>
            <person name="Casaregola S."/>
            <person name="Despons L."/>
            <person name="Fairhead C."/>
            <person name="Giersberg M."/>
            <person name="Gierski P."/>
            <person name="Hahnel U."/>
            <person name="Hartmann A."/>
            <person name="Jankowska D."/>
            <person name="Jubin C."/>
            <person name="Jung P."/>
            <person name="Lafontaine I."/>
            <person name="Leh-Louis V."/>
            <person name="Lemaire M."/>
            <person name="Marcet-Houben M."/>
            <person name="Mascher M."/>
            <person name="Morel G."/>
            <person name="Richard G.-F."/>
            <person name="Riechen J."/>
            <person name="Sacerdot C."/>
            <person name="Sarkar A."/>
            <person name="Savel G."/>
            <person name="Schacherer J."/>
            <person name="Sherman D."/>
            <person name="Straub M.-L."/>
            <person name="Stein N."/>
            <person name="Thierry A."/>
            <person name="Trautwein-Schult A."/>
            <person name="Westhof E."/>
            <person name="Worch S."/>
            <person name="Dujon B."/>
            <person name="Souciet J.-L."/>
            <person name="Wincker P."/>
            <person name="Scholz U."/>
            <person name="Neuveglise N."/>
        </authorList>
    </citation>
    <scope>NUCLEOTIDE SEQUENCE</scope>
    <source>
        <strain evidence="10">LS3</strain>
    </source>
</reference>
<evidence type="ECO:0000256" key="1">
    <source>
        <dbReference type="ARBA" id="ARBA00004123"/>
    </source>
</evidence>
<accession>A0A060T0C2</accession>
<name>A0A060T0C2_BLAAD</name>
<feature type="compositionally biased region" description="Low complexity" evidence="9">
    <location>
        <begin position="111"/>
        <end position="123"/>
    </location>
</feature>
<evidence type="ECO:0000256" key="6">
    <source>
        <dbReference type="ARBA" id="ARBA00023015"/>
    </source>
</evidence>
<reference evidence="10" key="1">
    <citation type="submission" date="2014-02" db="EMBL/GenBank/DDBJ databases">
        <authorList>
            <person name="Genoscope - CEA"/>
        </authorList>
    </citation>
    <scope>NUCLEOTIDE SEQUENCE</scope>
    <source>
        <strain evidence="10">LS3</strain>
    </source>
</reference>
<protein>
    <submittedName>
        <fullName evidence="10">ARAD1C15400p</fullName>
    </submittedName>
</protein>
<organism evidence="10">
    <name type="scientific">Blastobotrys adeninivorans</name>
    <name type="common">Yeast</name>
    <name type="synonym">Arxula adeninivorans</name>
    <dbReference type="NCBI Taxonomy" id="409370"/>
    <lineage>
        <taxon>Eukaryota</taxon>
        <taxon>Fungi</taxon>
        <taxon>Dikarya</taxon>
        <taxon>Ascomycota</taxon>
        <taxon>Saccharomycotina</taxon>
        <taxon>Dipodascomycetes</taxon>
        <taxon>Dipodascales</taxon>
        <taxon>Trichomonascaceae</taxon>
        <taxon>Blastobotrys</taxon>
    </lineage>
</organism>
<dbReference type="GO" id="GO:0005634">
    <property type="term" value="C:nucleus"/>
    <property type="evidence" value="ECO:0007669"/>
    <property type="project" value="UniProtKB-SubCell"/>
</dbReference>
<dbReference type="Pfam" id="PF08528">
    <property type="entry name" value="Whi5"/>
    <property type="match status" value="1"/>
</dbReference>
<comment type="similarity">
    <text evidence="3">Belongs to the WHI5/NRM1 family.</text>
</comment>
<evidence type="ECO:0000256" key="3">
    <source>
        <dbReference type="ARBA" id="ARBA00006922"/>
    </source>
</evidence>
<comment type="subcellular location">
    <subcellularLocation>
        <location evidence="2">Cytoplasm</location>
    </subcellularLocation>
    <subcellularLocation>
        <location evidence="1">Nucleus</location>
    </subcellularLocation>
</comment>
<gene>
    <name evidence="10" type="ORF">GNLVRS02_ARAD1C15400g</name>
</gene>
<dbReference type="GO" id="GO:0005737">
    <property type="term" value="C:cytoplasm"/>
    <property type="evidence" value="ECO:0007669"/>
    <property type="project" value="UniProtKB-SubCell"/>
</dbReference>
<evidence type="ECO:0000256" key="7">
    <source>
        <dbReference type="ARBA" id="ARBA00023163"/>
    </source>
</evidence>
<evidence type="ECO:0000256" key="9">
    <source>
        <dbReference type="SAM" id="MobiDB-lite"/>
    </source>
</evidence>
<evidence type="ECO:0000256" key="2">
    <source>
        <dbReference type="ARBA" id="ARBA00004496"/>
    </source>
</evidence>
<keyword evidence="6" id="KW-0805">Transcription regulation</keyword>
<dbReference type="PANTHER" id="PTHR40468:SF1">
    <property type="entry name" value="TOPOISOMERASE I DAMAGE AFFECTED PROTEIN 11"/>
    <property type="match status" value="1"/>
</dbReference>
<keyword evidence="5" id="KW-0678">Repressor</keyword>
<dbReference type="PANTHER" id="PTHR40468">
    <property type="entry name" value="YALI0A15257P"/>
    <property type="match status" value="1"/>
</dbReference>
<keyword evidence="7" id="KW-0804">Transcription</keyword>
<evidence type="ECO:0000256" key="4">
    <source>
        <dbReference type="ARBA" id="ARBA00022490"/>
    </source>
</evidence>
<feature type="region of interest" description="Disordered" evidence="9">
    <location>
        <begin position="63"/>
        <end position="144"/>
    </location>
</feature>
<evidence type="ECO:0000256" key="8">
    <source>
        <dbReference type="ARBA" id="ARBA00023242"/>
    </source>
</evidence>
<evidence type="ECO:0000256" key="5">
    <source>
        <dbReference type="ARBA" id="ARBA00022491"/>
    </source>
</evidence>